<feature type="compositionally biased region" description="Low complexity" evidence="7">
    <location>
        <begin position="193"/>
        <end position="203"/>
    </location>
</feature>
<evidence type="ECO:0000256" key="6">
    <source>
        <dbReference type="ARBA" id="ARBA00023136"/>
    </source>
</evidence>
<dbReference type="Pfam" id="PF13813">
    <property type="entry name" value="MBOAT_2"/>
    <property type="match status" value="1"/>
</dbReference>
<dbReference type="InterPro" id="IPR032805">
    <property type="entry name" value="Wax_synthase_dom"/>
</dbReference>
<feature type="region of interest" description="Disordered" evidence="7">
    <location>
        <begin position="155"/>
        <end position="215"/>
    </location>
</feature>
<protein>
    <recommendedName>
        <fullName evidence="9">Wax synthase domain-containing protein</fullName>
    </recommendedName>
</protein>
<keyword evidence="6 8" id="KW-0472">Membrane</keyword>
<evidence type="ECO:0000256" key="7">
    <source>
        <dbReference type="SAM" id="MobiDB-lite"/>
    </source>
</evidence>
<keyword evidence="3" id="KW-0808">Transferase</keyword>
<dbReference type="PANTHER" id="PTHR31595">
    <property type="entry name" value="LONG-CHAIN-ALCOHOL O-FATTY-ACYLTRANSFERASE 3-RELATED"/>
    <property type="match status" value="1"/>
</dbReference>
<evidence type="ECO:0000313" key="10">
    <source>
        <dbReference type="EMBL" id="KAK2611222.1"/>
    </source>
</evidence>
<evidence type="ECO:0000256" key="4">
    <source>
        <dbReference type="ARBA" id="ARBA00022692"/>
    </source>
</evidence>
<dbReference type="Proteomes" id="UP001265746">
    <property type="component" value="Unassembled WGS sequence"/>
</dbReference>
<evidence type="ECO:0000256" key="5">
    <source>
        <dbReference type="ARBA" id="ARBA00022989"/>
    </source>
</evidence>
<feature type="transmembrane region" description="Helical" evidence="8">
    <location>
        <begin position="112"/>
        <end position="134"/>
    </location>
</feature>
<comment type="similarity">
    <text evidence="2">Belongs to the wax synthase family.</text>
</comment>
<keyword evidence="5 8" id="KW-1133">Transmembrane helix</keyword>
<feature type="transmembrane region" description="Helical" evidence="8">
    <location>
        <begin position="486"/>
        <end position="507"/>
    </location>
</feature>
<evidence type="ECO:0000313" key="11">
    <source>
        <dbReference type="Proteomes" id="UP001265746"/>
    </source>
</evidence>
<dbReference type="EMBL" id="JAUJFL010000002">
    <property type="protein sequence ID" value="KAK2611222.1"/>
    <property type="molecule type" value="Genomic_DNA"/>
</dbReference>
<feature type="transmembrane region" description="Helical" evidence="8">
    <location>
        <begin position="454"/>
        <end position="474"/>
    </location>
</feature>
<evidence type="ECO:0000256" key="8">
    <source>
        <dbReference type="SAM" id="Phobius"/>
    </source>
</evidence>
<evidence type="ECO:0000256" key="1">
    <source>
        <dbReference type="ARBA" id="ARBA00004141"/>
    </source>
</evidence>
<accession>A0AAD9SLA1</accession>
<keyword evidence="4 8" id="KW-0812">Transmembrane</keyword>
<evidence type="ECO:0000259" key="9">
    <source>
        <dbReference type="Pfam" id="PF13813"/>
    </source>
</evidence>
<feature type="transmembrane region" description="Helical" evidence="8">
    <location>
        <begin position="83"/>
        <end position="100"/>
    </location>
</feature>
<keyword evidence="11" id="KW-1185">Reference proteome</keyword>
<feature type="transmembrane region" description="Helical" evidence="8">
    <location>
        <begin position="356"/>
        <end position="378"/>
    </location>
</feature>
<dbReference type="GO" id="GO:0008374">
    <property type="term" value="F:O-acyltransferase activity"/>
    <property type="evidence" value="ECO:0007669"/>
    <property type="project" value="InterPro"/>
</dbReference>
<sequence length="592" mass="66078">MWPAADKVLYTSGRSSRLTMNPVVLPNPLPANLGDHVRDIYRRHFAHELALGTVKPLVIPHGVLVTFGLPILYLAIPHRNRPWLFRARYLLMLYIIAFNLRETFMATSPNFAMGYAVGLMQAWGIVWNMTLLILMRPQFDAERVEIRPVRATPVASGAANGSTNGHARILDSKENVRPVQNGDANEVTKVNGSSKASAQSAKSMGDKSADAPDEDITKSLDDGYEYYWQDYPEDAPFLTRLEWSFDLFTSFRGTGWNWSVPVIPHFSKPDKPHSSALADLKSIPMSTKQGYRRFATRQSWLRSELLPIIVGYLALDAFSVLMMKDPYFILGPEYTASTVPIPLPPLLAALPPWLLFTYRSLTGFLAVIAAISTIMKLWQLTCAFPLRALLGSRADLWHYPTLYGSFTANVLDKGLAGFWGGWWHQTFRVAFSAPGAWLARCGIMADRHSPAAKAAAGLFAFAQSGFLHSLGSASCLPPSLPWAPPIFFMLSWVGILLQTAVCGAARPVTRGLPRWARRAGNFAFVFVWLNATQYWMLDDIARSGIWLLEPVPASLFRALGLGGPGDHWWRWTWAELPRRYAGAHWWESGIAL</sequence>
<evidence type="ECO:0000256" key="2">
    <source>
        <dbReference type="ARBA" id="ARBA00007282"/>
    </source>
</evidence>
<dbReference type="GO" id="GO:0016020">
    <property type="term" value="C:membrane"/>
    <property type="evidence" value="ECO:0007669"/>
    <property type="project" value="UniProtKB-SubCell"/>
</dbReference>
<feature type="transmembrane region" description="Helical" evidence="8">
    <location>
        <begin position="57"/>
        <end position="76"/>
    </location>
</feature>
<organism evidence="10 11">
    <name type="scientific">Phomopsis amygdali</name>
    <name type="common">Fusicoccum amygdali</name>
    <dbReference type="NCBI Taxonomy" id="1214568"/>
    <lineage>
        <taxon>Eukaryota</taxon>
        <taxon>Fungi</taxon>
        <taxon>Dikarya</taxon>
        <taxon>Ascomycota</taxon>
        <taxon>Pezizomycotina</taxon>
        <taxon>Sordariomycetes</taxon>
        <taxon>Sordariomycetidae</taxon>
        <taxon>Diaporthales</taxon>
        <taxon>Diaporthaceae</taxon>
        <taxon>Diaporthe</taxon>
    </lineage>
</organism>
<dbReference type="PANTHER" id="PTHR31595:SF67">
    <property type="entry name" value="WAX SYNTHASE DOMAIN-CONTAINING PROTEIN"/>
    <property type="match status" value="1"/>
</dbReference>
<feature type="transmembrane region" description="Helical" evidence="8">
    <location>
        <begin position="305"/>
        <end position="323"/>
    </location>
</feature>
<name>A0AAD9SLA1_PHOAM</name>
<comment type="subcellular location">
    <subcellularLocation>
        <location evidence="1">Membrane</location>
        <topology evidence="1">Multi-pass membrane protein</topology>
    </subcellularLocation>
</comment>
<dbReference type="AlphaFoldDB" id="A0AAD9SLA1"/>
<feature type="compositionally biased region" description="Basic and acidic residues" evidence="7">
    <location>
        <begin position="204"/>
        <end position="215"/>
    </location>
</feature>
<proteinExistence type="inferred from homology"/>
<dbReference type="InterPro" id="IPR044851">
    <property type="entry name" value="Wax_synthase"/>
</dbReference>
<comment type="caution">
    <text evidence="10">The sequence shown here is derived from an EMBL/GenBank/DDBJ whole genome shotgun (WGS) entry which is preliminary data.</text>
</comment>
<gene>
    <name evidence="10" type="ORF">N8I77_004585</name>
</gene>
<feature type="domain" description="Wax synthase" evidence="9">
    <location>
        <begin position="399"/>
        <end position="489"/>
    </location>
</feature>
<dbReference type="GO" id="GO:0006629">
    <property type="term" value="P:lipid metabolic process"/>
    <property type="evidence" value="ECO:0007669"/>
    <property type="project" value="InterPro"/>
</dbReference>
<reference evidence="10" key="1">
    <citation type="submission" date="2023-06" db="EMBL/GenBank/DDBJ databases">
        <authorList>
            <person name="Noh H."/>
        </authorList>
    </citation>
    <scope>NUCLEOTIDE SEQUENCE</scope>
    <source>
        <strain evidence="10">DUCC20226</strain>
    </source>
</reference>
<evidence type="ECO:0000256" key="3">
    <source>
        <dbReference type="ARBA" id="ARBA00022679"/>
    </source>
</evidence>